<name>A0A5N6QQF4_9ROSI</name>
<feature type="chain" id="PRO_5024407792" evidence="1">
    <location>
        <begin position="24"/>
        <end position="52"/>
    </location>
</feature>
<feature type="signal peptide" evidence="1">
    <location>
        <begin position="1"/>
        <end position="23"/>
    </location>
</feature>
<keyword evidence="3" id="KW-1185">Reference proteome</keyword>
<proteinExistence type="predicted"/>
<organism evidence="2 3">
    <name type="scientific">Carpinus fangiana</name>
    <dbReference type="NCBI Taxonomy" id="176857"/>
    <lineage>
        <taxon>Eukaryota</taxon>
        <taxon>Viridiplantae</taxon>
        <taxon>Streptophyta</taxon>
        <taxon>Embryophyta</taxon>
        <taxon>Tracheophyta</taxon>
        <taxon>Spermatophyta</taxon>
        <taxon>Magnoliopsida</taxon>
        <taxon>eudicotyledons</taxon>
        <taxon>Gunneridae</taxon>
        <taxon>Pentapetalae</taxon>
        <taxon>rosids</taxon>
        <taxon>fabids</taxon>
        <taxon>Fagales</taxon>
        <taxon>Betulaceae</taxon>
        <taxon>Carpinus</taxon>
    </lineage>
</organism>
<keyword evidence="1" id="KW-0732">Signal</keyword>
<evidence type="ECO:0000313" key="2">
    <source>
        <dbReference type="EMBL" id="KAE8008530.1"/>
    </source>
</evidence>
<dbReference type="Proteomes" id="UP000327013">
    <property type="component" value="Chromosome 2"/>
</dbReference>
<gene>
    <name evidence="2" type="ORF">FH972_005033</name>
</gene>
<evidence type="ECO:0000313" key="3">
    <source>
        <dbReference type="Proteomes" id="UP000327013"/>
    </source>
</evidence>
<protein>
    <submittedName>
        <fullName evidence="2">Uncharacterized protein</fullName>
    </submittedName>
</protein>
<dbReference type="EMBL" id="CM017322">
    <property type="protein sequence ID" value="KAE8008530.1"/>
    <property type="molecule type" value="Genomic_DNA"/>
</dbReference>
<dbReference type="AlphaFoldDB" id="A0A5N6QQF4"/>
<reference evidence="2 3" key="1">
    <citation type="submission" date="2019-06" db="EMBL/GenBank/DDBJ databases">
        <title>A chromosomal-level reference genome of Carpinus fangiana (Coryloideae, Betulaceae).</title>
        <authorList>
            <person name="Yang X."/>
            <person name="Wang Z."/>
            <person name="Zhang L."/>
            <person name="Hao G."/>
            <person name="Liu J."/>
            <person name="Yang Y."/>
        </authorList>
    </citation>
    <scope>NUCLEOTIDE SEQUENCE [LARGE SCALE GENOMIC DNA]</scope>
    <source>
        <strain evidence="2">Cfa_2016G</strain>
        <tissue evidence="2">Leaf</tissue>
    </source>
</reference>
<sequence length="52" mass="5461">MGGSSMAFLGVLAFFALVLPALAANRINYIPVVALSPCKSLSKTWQGHVSPQ</sequence>
<accession>A0A5N6QQF4</accession>
<evidence type="ECO:0000256" key="1">
    <source>
        <dbReference type="SAM" id="SignalP"/>
    </source>
</evidence>